<dbReference type="SUPFAM" id="SSF53098">
    <property type="entry name" value="Ribonuclease H-like"/>
    <property type="match status" value="1"/>
</dbReference>
<evidence type="ECO:0000313" key="2">
    <source>
        <dbReference type="EMBL" id="ACR80452.1"/>
    </source>
</evidence>
<organism evidence="2 3">
    <name type="scientific">Kosmotoga olearia (strain ATCC BAA-1733 / DSM 21960 / TBF 19.5.1)</name>
    <dbReference type="NCBI Taxonomy" id="521045"/>
    <lineage>
        <taxon>Bacteria</taxon>
        <taxon>Thermotogati</taxon>
        <taxon>Thermotogota</taxon>
        <taxon>Thermotogae</taxon>
        <taxon>Kosmotogales</taxon>
        <taxon>Kosmotogaceae</taxon>
        <taxon>Kosmotoga</taxon>
    </lineage>
</organism>
<dbReference type="eggNOG" id="COG3341">
    <property type="taxonomic scope" value="Bacteria"/>
</dbReference>
<keyword evidence="3" id="KW-1185">Reference proteome</keyword>
<feature type="domain" description="RNase H type-1" evidence="1">
    <location>
        <begin position="3"/>
        <end position="137"/>
    </location>
</feature>
<reference evidence="2 3" key="2">
    <citation type="journal article" date="2011" name="J. Bacteriol.">
        <title>Genome Sequence of Kosmotoga olearia Strain TBF 19.5.1, a Thermophilic Bacterium with a Wide Growth Temperature Range, Isolated from the Troll B Oil Platform in the North Sea.</title>
        <authorList>
            <person name="Swithers K.S."/>
            <person name="Dipippo J.L."/>
            <person name="Bruce D.C."/>
            <person name="Detter C."/>
            <person name="Tapia R."/>
            <person name="Han S."/>
            <person name="Goodwin L.A."/>
            <person name="Han J."/>
            <person name="Woyke T."/>
            <person name="Pitluck S."/>
            <person name="Pennacchio L."/>
            <person name="Nolan M."/>
            <person name="Mikhailova N."/>
            <person name="Land M.L."/>
            <person name="Nesbo C.L."/>
            <person name="Gogarten J.P."/>
            <person name="Noll K.M."/>
        </authorList>
    </citation>
    <scope>NUCLEOTIDE SEQUENCE [LARGE SCALE GENOMIC DNA]</scope>
    <source>
        <strain evidence="3">ATCC BAA-1733 / DSM 21960 / TBF 19.5.1</strain>
    </source>
</reference>
<reference evidence="2 3" key="1">
    <citation type="submission" date="2009-06" db="EMBL/GenBank/DDBJ databases">
        <title>Complete sequence of Thermotogales bacterium TBF 19.5.1.</title>
        <authorList>
            <consortium name="US DOE Joint Genome Institute"/>
            <person name="Lucas S."/>
            <person name="Copeland A."/>
            <person name="Lapidus A."/>
            <person name="Glavina del Rio T."/>
            <person name="Tice H."/>
            <person name="Bruce D."/>
            <person name="Goodwin L."/>
            <person name="Pitluck S."/>
            <person name="Chertkov O."/>
            <person name="Brettin T."/>
            <person name="Detter J.C."/>
            <person name="Han C."/>
            <person name="Schmutz J."/>
            <person name="Larimer F."/>
            <person name="Land M."/>
            <person name="Hauser L."/>
            <person name="Kyrpides N."/>
            <person name="Ovchinnikova G."/>
            <person name="Noll K."/>
        </authorList>
    </citation>
    <scope>NUCLEOTIDE SEQUENCE [LARGE SCALE GENOMIC DNA]</scope>
    <source>
        <strain evidence="3">ATCC BAA-1733 / DSM 21960 / TBF 19.5.1</strain>
    </source>
</reference>
<protein>
    <submittedName>
        <fullName evidence="2">Ribonuclease H</fullName>
    </submittedName>
</protein>
<dbReference type="InterPro" id="IPR002156">
    <property type="entry name" value="RNaseH_domain"/>
</dbReference>
<dbReference type="PROSITE" id="PS50879">
    <property type="entry name" value="RNASE_H_1"/>
    <property type="match status" value="1"/>
</dbReference>
<gene>
    <name evidence="2" type="ordered locus">Kole_1767</name>
</gene>
<dbReference type="GO" id="GO:0003676">
    <property type="term" value="F:nucleic acid binding"/>
    <property type="evidence" value="ECO:0007669"/>
    <property type="project" value="InterPro"/>
</dbReference>
<dbReference type="InterPro" id="IPR012337">
    <property type="entry name" value="RNaseH-like_sf"/>
</dbReference>
<dbReference type="KEGG" id="kol:Kole_1767"/>
<dbReference type="EMBL" id="CP001634">
    <property type="protein sequence ID" value="ACR80452.1"/>
    <property type="molecule type" value="Genomic_DNA"/>
</dbReference>
<evidence type="ECO:0000313" key="3">
    <source>
        <dbReference type="Proteomes" id="UP000002382"/>
    </source>
</evidence>
<dbReference type="RefSeq" id="WP_015869096.1">
    <property type="nucleotide sequence ID" value="NC_012785.1"/>
</dbReference>
<dbReference type="Gene3D" id="3.30.420.10">
    <property type="entry name" value="Ribonuclease H-like superfamily/Ribonuclease H"/>
    <property type="match status" value="1"/>
</dbReference>
<dbReference type="STRING" id="521045.Kole_1767"/>
<dbReference type="InterPro" id="IPR036397">
    <property type="entry name" value="RNaseH_sf"/>
</dbReference>
<dbReference type="AlphaFoldDB" id="C5CFV8"/>
<dbReference type="HOGENOM" id="CLU_030894_2_2_0"/>
<dbReference type="OrthoDB" id="9811552at2"/>
<dbReference type="Pfam" id="PF00075">
    <property type="entry name" value="RNase_H"/>
    <property type="match status" value="1"/>
</dbReference>
<sequence length="139" mass="16022">MKNKGTYEVYVDGSFFNDCVSYAAVILKDGELQKTIKGVVKEEDFISSRQVGGELMAVMKALEWCKENKITSITLYYDYIGIKAWVTGEWKAKKPLTRFYADYVKKSGIKIYWKKVKSHSGNYWNDYVDKLAKKSALEV</sequence>
<dbReference type="Proteomes" id="UP000002382">
    <property type="component" value="Chromosome"/>
</dbReference>
<accession>C5CFV8</accession>
<proteinExistence type="predicted"/>
<evidence type="ECO:0000259" key="1">
    <source>
        <dbReference type="PROSITE" id="PS50879"/>
    </source>
</evidence>
<dbReference type="CDD" id="cd09277">
    <property type="entry name" value="RNase_HI_bacteria_like"/>
    <property type="match status" value="1"/>
</dbReference>
<dbReference type="GO" id="GO:0004523">
    <property type="term" value="F:RNA-DNA hybrid ribonuclease activity"/>
    <property type="evidence" value="ECO:0007669"/>
    <property type="project" value="InterPro"/>
</dbReference>
<name>C5CFV8_KOSOT</name>